<dbReference type="SUPFAM" id="SSF52218">
    <property type="entry name" value="Flavoproteins"/>
    <property type="match status" value="1"/>
</dbReference>
<sequence length="230" mass="24335">MPATRSCTTSGLSASPDHRARGSVVVAAEQLRAVALVCTLKPSPAESSSQLMADQVLAELAANDVAGSTVRIADFEVRPGVSADEGEGDEWPQIRRRIIDADIVLLATPTWLGHLSSVAQRALERLDAELSDTDDAGRPVMLGKVGIAAVVGNEDGAHKIVADTFQALDDIGFTIPAQGCTYWNGEAMGGTDFKDLPDTPEAVRKTTAAMARNAAHLARLLRANQYPAYQ</sequence>
<dbReference type="AlphaFoldDB" id="A0A846VZM6"/>
<reference evidence="2 3" key="1">
    <citation type="submission" date="2020-04" db="EMBL/GenBank/DDBJ databases">
        <title>MicrobeNet Type strains.</title>
        <authorList>
            <person name="Nicholson A.C."/>
        </authorList>
    </citation>
    <scope>NUCLEOTIDE SEQUENCE [LARGE SCALE GENOMIC DNA]</scope>
    <source>
        <strain evidence="2 3">DSM 44960</strain>
    </source>
</reference>
<evidence type="ECO:0000259" key="1">
    <source>
        <dbReference type="Pfam" id="PF03358"/>
    </source>
</evidence>
<comment type="caution">
    <text evidence="2">The sequence shown here is derived from an EMBL/GenBank/DDBJ whole genome shotgun (WGS) entry which is preliminary data.</text>
</comment>
<dbReference type="EMBL" id="JAAXOM010000001">
    <property type="protein sequence ID" value="NKX86302.1"/>
    <property type="molecule type" value="Genomic_DNA"/>
</dbReference>
<accession>A0A846VZM6</accession>
<name>A0A846VZM6_9NOCA</name>
<dbReference type="Gene3D" id="3.40.50.360">
    <property type="match status" value="1"/>
</dbReference>
<organism evidence="2 3">
    <name type="scientific">Nocardia coubleae</name>
    <dbReference type="NCBI Taxonomy" id="356147"/>
    <lineage>
        <taxon>Bacteria</taxon>
        <taxon>Bacillati</taxon>
        <taxon>Actinomycetota</taxon>
        <taxon>Actinomycetes</taxon>
        <taxon>Mycobacteriales</taxon>
        <taxon>Nocardiaceae</taxon>
        <taxon>Nocardia</taxon>
    </lineage>
</organism>
<evidence type="ECO:0000313" key="2">
    <source>
        <dbReference type="EMBL" id="NKX86302.1"/>
    </source>
</evidence>
<dbReference type="Proteomes" id="UP000572007">
    <property type="component" value="Unassembled WGS sequence"/>
</dbReference>
<dbReference type="InterPro" id="IPR029039">
    <property type="entry name" value="Flavoprotein-like_sf"/>
</dbReference>
<evidence type="ECO:0000313" key="3">
    <source>
        <dbReference type="Proteomes" id="UP000572007"/>
    </source>
</evidence>
<dbReference type="InterPro" id="IPR005025">
    <property type="entry name" value="FMN_Rdtase-like_dom"/>
</dbReference>
<protein>
    <submittedName>
        <fullName evidence="2">Flavodoxin family protein</fullName>
    </submittedName>
</protein>
<keyword evidence="3" id="KW-1185">Reference proteome</keyword>
<dbReference type="GO" id="GO:0016491">
    <property type="term" value="F:oxidoreductase activity"/>
    <property type="evidence" value="ECO:0007669"/>
    <property type="project" value="InterPro"/>
</dbReference>
<feature type="domain" description="NADPH-dependent FMN reductase-like" evidence="1">
    <location>
        <begin position="43"/>
        <end position="177"/>
    </location>
</feature>
<proteinExistence type="predicted"/>
<dbReference type="Pfam" id="PF03358">
    <property type="entry name" value="FMN_red"/>
    <property type="match status" value="1"/>
</dbReference>
<gene>
    <name evidence="2" type="ORF">HGA10_03105</name>
</gene>